<gene>
    <name evidence="5" type="ORF">ZIOFF_032923</name>
    <name evidence="4" type="ORF">ZIOFF_036496</name>
</gene>
<proteinExistence type="predicted"/>
<evidence type="ECO:0000259" key="3">
    <source>
        <dbReference type="PROSITE" id="PS50102"/>
    </source>
</evidence>
<dbReference type="InterPro" id="IPR000504">
    <property type="entry name" value="RRM_dom"/>
</dbReference>
<sequence>MAFCRKLCGLVGQGVLKDSVIGRSNEAFQMLNSFRYMSTKLFVGGLSWGTDDQTLKEAFASFGNVIEARVITDRDTGRSRGFGFVSFESDQSASEAVAGMDGQV</sequence>
<dbReference type="Gene3D" id="3.30.70.330">
    <property type="match status" value="1"/>
</dbReference>
<evidence type="ECO:0000256" key="1">
    <source>
        <dbReference type="ARBA" id="ARBA00022884"/>
    </source>
</evidence>
<evidence type="ECO:0000313" key="6">
    <source>
        <dbReference type="Proteomes" id="UP000734854"/>
    </source>
</evidence>
<dbReference type="GO" id="GO:0003723">
    <property type="term" value="F:RNA binding"/>
    <property type="evidence" value="ECO:0007669"/>
    <property type="project" value="UniProtKB-UniRule"/>
</dbReference>
<dbReference type="Proteomes" id="UP000734854">
    <property type="component" value="Unassembled WGS sequence"/>
</dbReference>
<organism evidence="4 6">
    <name type="scientific">Zingiber officinale</name>
    <name type="common">Ginger</name>
    <name type="synonym">Amomum zingiber</name>
    <dbReference type="NCBI Taxonomy" id="94328"/>
    <lineage>
        <taxon>Eukaryota</taxon>
        <taxon>Viridiplantae</taxon>
        <taxon>Streptophyta</taxon>
        <taxon>Embryophyta</taxon>
        <taxon>Tracheophyta</taxon>
        <taxon>Spermatophyta</taxon>
        <taxon>Magnoliopsida</taxon>
        <taxon>Liliopsida</taxon>
        <taxon>Zingiberales</taxon>
        <taxon>Zingiberaceae</taxon>
        <taxon>Zingiber</taxon>
    </lineage>
</organism>
<evidence type="ECO:0000256" key="2">
    <source>
        <dbReference type="PROSITE-ProRule" id="PRU00176"/>
    </source>
</evidence>
<dbReference type="AlphaFoldDB" id="A0A8J5GA38"/>
<keyword evidence="6" id="KW-1185">Reference proteome</keyword>
<dbReference type="PANTHER" id="PTHR48027">
    <property type="entry name" value="HETEROGENEOUS NUCLEAR RIBONUCLEOPROTEIN 87F-RELATED"/>
    <property type="match status" value="1"/>
</dbReference>
<dbReference type="SMART" id="SM00360">
    <property type="entry name" value="RRM"/>
    <property type="match status" value="1"/>
</dbReference>
<dbReference type="InterPro" id="IPR035979">
    <property type="entry name" value="RBD_domain_sf"/>
</dbReference>
<dbReference type="EMBL" id="JACMSC010000010">
    <property type="protein sequence ID" value="KAG6504165.1"/>
    <property type="molecule type" value="Genomic_DNA"/>
</dbReference>
<name>A0A8J5GA38_ZINOF</name>
<accession>A0A8J5GA38</accession>
<reference evidence="4 6" key="1">
    <citation type="submission" date="2020-08" db="EMBL/GenBank/DDBJ databases">
        <title>Plant Genome Project.</title>
        <authorList>
            <person name="Zhang R.-G."/>
        </authorList>
    </citation>
    <scope>NUCLEOTIDE SEQUENCE [LARGE SCALE GENOMIC DNA]</scope>
    <source>
        <tissue evidence="4">Rhizome</tissue>
    </source>
</reference>
<dbReference type="SUPFAM" id="SSF54928">
    <property type="entry name" value="RNA-binding domain, RBD"/>
    <property type="match status" value="1"/>
</dbReference>
<dbReference type="InterPro" id="IPR052462">
    <property type="entry name" value="SLIRP/GR-RBP-like"/>
</dbReference>
<feature type="domain" description="RRM" evidence="3">
    <location>
        <begin position="39"/>
        <end position="104"/>
    </location>
</feature>
<dbReference type="Pfam" id="PF00076">
    <property type="entry name" value="RRM_1"/>
    <property type="match status" value="1"/>
</dbReference>
<protein>
    <recommendedName>
        <fullName evidence="3">RRM domain-containing protein</fullName>
    </recommendedName>
</protein>
<dbReference type="InterPro" id="IPR012677">
    <property type="entry name" value="Nucleotide-bd_a/b_plait_sf"/>
</dbReference>
<evidence type="ECO:0000313" key="4">
    <source>
        <dbReference type="EMBL" id="KAG6504165.1"/>
    </source>
</evidence>
<keyword evidence="1 2" id="KW-0694">RNA-binding</keyword>
<dbReference type="PROSITE" id="PS50102">
    <property type="entry name" value="RRM"/>
    <property type="match status" value="1"/>
</dbReference>
<dbReference type="EMBL" id="JACMSC010000009">
    <property type="protein sequence ID" value="KAG6507573.1"/>
    <property type="molecule type" value="Genomic_DNA"/>
</dbReference>
<evidence type="ECO:0000313" key="5">
    <source>
        <dbReference type="EMBL" id="KAG6507573.1"/>
    </source>
</evidence>
<comment type="caution">
    <text evidence="4">The sequence shown here is derived from an EMBL/GenBank/DDBJ whole genome shotgun (WGS) entry which is preliminary data.</text>
</comment>